<evidence type="ECO:0000313" key="3">
    <source>
        <dbReference type="Proteomes" id="UP000185426"/>
    </source>
</evidence>
<dbReference type="Gene3D" id="3.40.30.10">
    <property type="entry name" value="Glutaredoxin"/>
    <property type="match status" value="1"/>
</dbReference>
<feature type="domain" description="DSBA-like thioredoxin" evidence="1">
    <location>
        <begin position="3"/>
        <end position="204"/>
    </location>
</feature>
<reference evidence="2 3" key="1">
    <citation type="submission" date="2016-05" db="EMBL/GenBank/DDBJ databases">
        <title>Complete Genome and Methylome Analysis of Psychrotrophic Bacterial Isolates from Antarctic Lake Untersee.</title>
        <authorList>
            <person name="Fomenkov A."/>
            <person name="Akimov V.N."/>
            <person name="Vasilyeva L.V."/>
            <person name="Andersen D."/>
            <person name="Vincze T."/>
            <person name="Roberts R.J."/>
        </authorList>
    </citation>
    <scope>NUCLEOTIDE SEQUENCE [LARGE SCALE GENOMIC DNA]</scope>
    <source>
        <strain evidence="2 3">U14-5</strain>
    </source>
</reference>
<dbReference type="AlphaFoldDB" id="A0A1L6ZNH4"/>
<organism evidence="2 3">
    <name type="scientific">Bacillus safensis</name>
    <dbReference type="NCBI Taxonomy" id="561879"/>
    <lineage>
        <taxon>Bacteria</taxon>
        <taxon>Bacillati</taxon>
        <taxon>Bacillota</taxon>
        <taxon>Bacilli</taxon>
        <taxon>Bacillales</taxon>
        <taxon>Bacillaceae</taxon>
        <taxon>Bacillus</taxon>
    </lineage>
</organism>
<name>A0A1L6ZNH4_BACIA</name>
<evidence type="ECO:0000313" key="2">
    <source>
        <dbReference type="EMBL" id="APT48050.1"/>
    </source>
</evidence>
<protein>
    <submittedName>
        <fullName evidence="2">Protein-disulfide isomerase</fullName>
    </submittedName>
</protein>
<accession>A0A1L6ZNH4</accession>
<proteinExistence type="predicted"/>
<dbReference type="InterPro" id="IPR036249">
    <property type="entry name" value="Thioredoxin-like_sf"/>
</dbReference>
<dbReference type="SUPFAM" id="SSF52833">
    <property type="entry name" value="Thioredoxin-like"/>
    <property type="match status" value="1"/>
</dbReference>
<sequence>MKVQIWSDTACPFCYIGKKQLETALEQFPEKEQVEIEFKSFELDPHAPTQVDYDVHDMLVKKYGMSRSQAMAMNEQVKQAGKEKGIDFQFDPLVLTNTFDAHRLAQYAGQMGKGDFVMGELFQAYFTDGKHVGDRQTLLQIAEKAGLDEKEVQQVLGGEAFADHVRKDEQEARQLGINAVPFFLINDKYSVAGAQPADTFLRALETAWKEEAAQAEKTPDNAFEAACADGVCAVPSPKEEA</sequence>
<gene>
    <name evidence="2" type="ORF">BSA145_20565</name>
</gene>
<dbReference type="PANTHER" id="PTHR13887">
    <property type="entry name" value="GLUTATHIONE S-TRANSFERASE KAPPA"/>
    <property type="match status" value="1"/>
</dbReference>
<dbReference type="EMBL" id="CP015607">
    <property type="protein sequence ID" value="APT48050.1"/>
    <property type="molecule type" value="Genomic_DNA"/>
</dbReference>
<dbReference type="CDD" id="cd03024">
    <property type="entry name" value="DsbA_FrnE"/>
    <property type="match status" value="1"/>
</dbReference>
<dbReference type="InterPro" id="IPR001853">
    <property type="entry name" value="DSBA-like_thioredoxin_dom"/>
</dbReference>
<dbReference type="Proteomes" id="UP000185426">
    <property type="component" value="Chromosome"/>
</dbReference>
<keyword evidence="2" id="KW-0413">Isomerase</keyword>
<dbReference type="Pfam" id="PF01323">
    <property type="entry name" value="DSBA"/>
    <property type="match status" value="1"/>
</dbReference>
<dbReference type="RefSeq" id="WP_075623566.1">
    <property type="nucleotide sequence ID" value="NZ_CP015607.1"/>
</dbReference>
<evidence type="ECO:0000259" key="1">
    <source>
        <dbReference type="Pfam" id="PF01323"/>
    </source>
</evidence>
<dbReference type="GO" id="GO:0016491">
    <property type="term" value="F:oxidoreductase activity"/>
    <property type="evidence" value="ECO:0007669"/>
    <property type="project" value="InterPro"/>
</dbReference>
<dbReference type="PANTHER" id="PTHR13887:SF41">
    <property type="entry name" value="THIOREDOXIN SUPERFAMILY PROTEIN"/>
    <property type="match status" value="1"/>
</dbReference>
<dbReference type="GO" id="GO:0016853">
    <property type="term" value="F:isomerase activity"/>
    <property type="evidence" value="ECO:0007669"/>
    <property type="project" value="UniProtKB-KW"/>
</dbReference>